<proteinExistence type="predicted"/>
<protein>
    <submittedName>
        <fullName evidence="2">Uncharacterized protein</fullName>
    </submittedName>
</protein>
<comment type="caution">
    <text evidence="2">The sequence shown here is derived from an EMBL/GenBank/DDBJ whole genome shotgun (WGS) entry which is preliminary data.</text>
</comment>
<evidence type="ECO:0000313" key="2">
    <source>
        <dbReference type="EMBL" id="TJZ61005.1"/>
    </source>
</evidence>
<organism evidence="2 3">
    <name type="scientific">Chitiniphilus eburneus</name>
    <dbReference type="NCBI Taxonomy" id="2571148"/>
    <lineage>
        <taxon>Bacteria</taxon>
        <taxon>Pseudomonadati</taxon>
        <taxon>Pseudomonadota</taxon>
        <taxon>Betaproteobacteria</taxon>
        <taxon>Neisseriales</taxon>
        <taxon>Chitinibacteraceae</taxon>
        <taxon>Chitiniphilus</taxon>
    </lineage>
</organism>
<accession>A0A4U0P1E5</accession>
<feature type="non-terminal residue" evidence="2">
    <location>
        <position position="95"/>
    </location>
</feature>
<name>A0A4U0P1E5_9NEIS</name>
<evidence type="ECO:0000256" key="1">
    <source>
        <dbReference type="SAM" id="SignalP"/>
    </source>
</evidence>
<keyword evidence="3" id="KW-1185">Reference proteome</keyword>
<sequence length="95" mass="10422">MKVKIATAALLLATNAWAGLNQCDQIPAIVHINGITTLRDDARRSSEMLGKILAEELGHPVKTDLAYNQTHGFFADIAQTFYQLSQQNPDTAPEK</sequence>
<evidence type="ECO:0000313" key="3">
    <source>
        <dbReference type="Proteomes" id="UP000310016"/>
    </source>
</evidence>
<feature type="chain" id="PRO_5020589482" evidence="1">
    <location>
        <begin position="19"/>
        <end position="95"/>
    </location>
</feature>
<dbReference type="RefSeq" id="WP_211243552.1">
    <property type="nucleotide sequence ID" value="NZ_SUMF01000081.1"/>
</dbReference>
<dbReference type="Proteomes" id="UP000310016">
    <property type="component" value="Unassembled WGS sequence"/>
</dbReference>
<dbReference type="AlphaFoldDB" id="A0A4U0P1E5"/>
<keyword evidence="1" id="KW-0732">Signal</keyword>
<reference evidence="2 3" key="1">
    <citation type="submission" date="2019-04" db="EMBL/GenBank/DDBJ databases">
        <title>Chitiniphilus eburnea sp. nov., a novel chitinolytic bacterium isolated from aquaculture sludge.</title>
        <authorList>
            <person name="Sheng M."/>
        </authorList>
    </citation>
    <scope>NUCLEOTIDE SEQUENCE [LARGE SCALE GENOMIC DNA]</scope>
    <source>
        <strain evidence="2 3">HX-2-15</strain>
    </source>
</reference>
<gene>
    <name evidence="2" type="ORF">FAZ21_20035</name>
</gene>
<feature type="signal peptide" evidence="1">
    <location>
        <begin position="1"/>
        <end position="18"/>
    </location>
</feature>
<dbReference type="EMBL" id="SUMF01000081">
    <property type="protein sequence ID" value="TJZ61005.1"/>
    <property type="molecule type" value="Genomic_DNA"/>
</dbReference>